<accession>A0A182SYR0</accession>
<dbReference type="Gene3D" id="2.10.25.10">
    <property type="entry name" value="Laminin"/>
    <property type="match status" value="1"/>
</dbReference>
<dbReference type="InterPro" id="IPR002049">
    <property type="entry name" value="LE_dom"/>
</dbReference>
<proteinExistence type="predicted"/>
<keyword evidence="3" id="KW-1185">Reference proteome</keyword>
<name>A0A182SYR0_9DIPT</name>
<dbReference type="GO" id="GO:0048731">
    <property type="term" value="P:system development"/>
    <property type="evidence" value="ECO:0007669"/>
    <property type="project" value="UniProtKB-ARBA"/>
</dbReference>
<feature type="domain" description="EGF-like" evidence="1">
    <location>
        <begin position="11"/>
        <end position="22"/>
    </location>
</feature>
<dbReference type="SUPFAM" id="SSF57196">
    <property type="entry name" value="EGF/Laminin"/>
    <property type="match status" value="1"/>
</dbReference>
<sequence>LILYLYYSGHCQCKDNFGGKTCQQYKEVFYNFTRYLVTVEYSIQSKHRNFWFKDHFTACRCIPALVNGFHHDKNTYMMLCRCLSTNEMASFPLHSHTTMGDSAFIINGPHQMLED</sequence>
<dbReference type="PROSITE" id="PS00022">
    <property type="entry name" value="EGF_1"/>
    <property type="match status" value="1"/>
</dbReference>
<dbReference type="AlphaFoldDB" id="A0A182SYR0"/>
<dbReference type="Pfam" id="PF00053">
    <property type="entry name" value="EGF_laminin"/>
    <property type="match status" value="1"/>
</dbReference>
<dbReference type="InterPro" id="IPR000742">
    <property type="entry name" value="EGF"/>
</dbReference>
<reference evidence="2" key="2">
    <citation type="submission" date="2020-05" db="UniProtKB">
        <authorList>
            <consortium name="EnsemblMetazoa"/>
        </authorList>
    </citation>
    <scope>IDENTIFICATION</scope>
    <source>
        <strain evidence="2">maculatus3</strain>
    </source>
</reference>
<protein>
    <submittedName>
        <fullName evidence="2">Laminin EGF-like domain-containing protein</fullName>
    </submittedName>
</protein>
<evidence type="ECO:0000259" key="1">
    <source>
        <dbReference type="PROSITE" id="PS00022"/>
    </source>
</evidence>
<organism evidence="2 3">
    <name type="scientific">Anopheles maculatus</name>
    <dbReference type="NCBI Taxonomy" id="74869"/>
    <lineage>
        <taxon>Eukaryota</taxon>
        <taxon>Metazoa</taxon>
        <taxon>Ecdysozoa</taxon>
        <taxon>Arthropoda</taxon>
        <taxon>Hexapoda</taxon>
        <taxon>Insecta</taxon>
        <taxon>Pterygota</taxon>
        <taxon>Neoptera</taxon>
        <taxon>Endopterygota</taxon>
        <taxon>Diptera</taxon>
        <taxon>Nematocera</taxon>
        <taxon>Culicoidea</taxon>
        <taxon>Culicidae</taxon>
        <taxon>Anophelinae</taxon>
        <taxon>Anopheles</taxon>
        <taxon>Anopheles maculatus group</taxon>
    </lineage>
</organism>
<dbReference type="EnsemblMetazoa" id="AMAM016144-RA">
    <property type="protein sequence ID" value="AMAM016144-PA"/>
    <property type="gene ID" value="AMAM016144"/>
</dbReference>
<reference evidence="3" key="1">
    <citation type="submission" date="2013-09" db="EMBL/GenBank/DDBJ databases">
        <title>The Genome Sequence of Anopheles maculatus species B.</title>
        <authorList>
            <consortium name="The Broad Institute Genomics Platform"/>
            <person name="Neafsey D.E."/>
            <person name="Besansky N."/>
            <person name="Howell P."/>
            <person name="Walton C."/>
            <person name="Young S.K."/>
            <person name="Zeng Q."/>
            <person name="Gargeya S."/>
            <person name="Fitzgerald M."/>
            <person name="Haas B."/>
            <person name="Abouelleil A."/>
            <person name="Allen A.W."/>
            <person name="Alvarado L."/>
            <person name="Arachchi H.M."/>
            <person name="Berlin A.M."/>
            <person name="Chapman S.B."/>
            <person name="Gainer-Dewar J."/>
            <person name="Goldberg J."/>
            <person name="Griggs A."/>
            <person name="Gujja S."/>
            <person name="Hansen M."/>
            <person name="Howarth C."/>
            <person name="Imamovic A."/>
            <person name="Ireland A."/>
            <person name="Larimer J."/>
            <person name="McCowan C."/>
            <person name="Murphy C."/>
            <person name="Pearson M."/>
            <person name="Poon T.W."/>
            <person name="Priest M."/>
            <person name="Roberts A."/>
            <person name="Saif S."/>
            <person name="Shea T."/>
            <person name="Sisk P."/>
            <person name="Sykes S."/>
            <person name="Wortman J."/>
            <person name="Nusbaum C."/>
            <person name="Birren B."/>
        </authorList>
    </citation>
    <scope>NUCLEOTIDE SEQUENCE [LARGE SCALE GENOMIC DNA]</scope>
    <source>
        <strain evidence="3">maculatus3</strain>
    </source>
</reference>
<evidence type="ECO:0000313" key="2">
    <source>
        <dbReference type="EnsemblMetazoa" id="AMAM016144-PA"/>
    </source>
</evidence>
<dbReference type="Proteomes" id="UP000075901">
    <property type="component" value="Unassembled WGS sequence"/>
</dbReference>
<dbReference type="GO" id="GO:0048513">
    <property type="term" value="P:animal organ development"/>
    <property type="evidence" value="ECO:0007669"/>
    <property type="project" value="UniProtKB-ARBA"/>
</dbReference>
<evidence type="ECO:0000313" key="3">
    <source>
        <dbReference type="Proteomes" id="UP000075901"/>
    </source>
</evidence>
<dbReference type="VEuPathDB" id="VectorBase:AMAM016144"/>